<dbReference type="AlphaFoldDB" id="A0A9P5YJL3"/>
<protein>
    <submittedName>
        <fullName evidence="2">Uncharacterized protein</fullName>
    </submittedName>
</protein>
<gene>
    <name evidence="2" type="ORF">BDN70DRAFT_940034</name>
</gene>
<accession>A0A9P5YJL3</accession>
<proteinExistence type="predicted"/>
<keyword evidence="3" id="KW-1185">Reference proteome</keyword>
<keyword evidence="1" id="KW-0812">Transmembrane</keyword>
<dbReference type="EMBL" id="MU156266">
    <property type="protein sequence ID" value="KAF9470128.1"/>
    <property type="molecule type" value="Genomic_DNA"/>
</dbReference>
<keyword evidence="1" id="KW-0472">Membrane</keyword>
<evidence type="ECO:0000256" key="1">
    <source>
        <dbReference type="SAM" id="Phobius"/>
    </source>
</evidence>
<name>A0A9P5YJL3_9AGAR</name>
<evidence type="ECO:0000313" key="3">
    <source>
        <dbReference type="Proteomes" id="UP000807469"/>
    </source>
</evidence>
<feature type="transmembrane region" description="Helical" evidence="1">
    <location>
        <begin position="51"/>
        <end position="70"/>
    </location>
</feature>
<reference evidence="2" key="1">
    <citation type="submission" date="2020-11" db="EMBL/GenBank/DDBJ databases">
        <authorList>
            <consortium name="DOE Joint Genome Institute"/>
            <person name="Ahrendt S."/>
            <person name="Riley R."/>
            <person name="Andreopoulos W."/>
            <person name="Labutti K."/>
            <person name="Pangilinan J."/>
            <person name="Ruiz-Duenas F.J."/>
            <person name="Barrasa J.M."/>
            <person name="Sanchez-Garcia M."/>
            <person name="Camarero S."/>
            <person name="Miyauchi S."/>
            <person name="Serrano A."/>
            <person name="Linde D."/>
            <person name="Babiker R."/>
            <person name="Drula E."/>
            <person name="Ayuso-Fernandez I."/>
            <person name="Pacheco R."/>
            <person name="Padilla G."/>
            <person name="Ferreira P."/>
            <person name="Barriuso J."/>
            <person name="Kellner H."/>
            <person name="Castanera R."/>
            <person name="Alfaro M."/>
            <person name="Ramirez L."/>
            <person name="Pisabarro A.G."/>
            <person name="Kuo A."/>
            <person name="Tritt A."/>
            <person name="Lipzen A."/>
            <person name="He G."/>
            <person name="Yan M."/>
            <person name="Ng V."/>
            <person name="Cullen D."/>
            <person name="Martin F."/>
            <person name="Rosso M.-N."/>
            <person name="Henrissat B."/>
            <person name="Hibbett D."/>
            <person name="Martinez A.T."/>
            <person name="Grigoriev I.V."/>
        </authorList>
    </citation>
    <scope>NUCLEOTIDE SEQUENCE</scope>
    <source>
        <strain evidence="2">CIRM-BRFM 674</strain>
    </source>
</reference>
<comment type="caution">
    <text evidence="2">The sequence shown here is derived from an EMBL/GenBank/DDBJ whole genome shotgun (WGS) entry which is preliminary data.</text>
</comment>
<keyword evidence="1" id="KW-1133">Transmembrane helix</keyword>
<sequence>MPSIAVPVHPPLARPPRPPSLALPFSRTRIPADPPLAAHPNSAILTVCPRLLGAFTTAAVIVVVGGRLALG</sequence>
<evidence type="ECO:0000313" key="2">
    <source>
        <dbReference type="EMBL" id="KAF9470128.1"/>
    </source>
</evidence>
<dbReference type="Proteomes" id="UP000807469">
    <property type="component" value="Unassembled WGS sequence"/>
</dbReference>
<organism evidence="2 3">
    <name type="scientific">Pholiota conissans</name>
    <dbReference type="NCBI Taxonomy" id="109636"/>
    <lineage>
        <taxon>Eukaryota</taxon>
        <taxon>Fungi</taxon>
        <taxon>Dikarya</taxon>
        <taxon>Basidiomycota</taxon>
        <taxon>Agaricomycotina</taxon>
        <taxon>Agaricomycetes</taxon>
        <taxon>Agaricomycetidae</taxon>
        <taxon>Agaricales</taxon>
        <taxon>Agaricineae</taxon>
        <taxon>Strophariaceae</taxon>
        <taxon>Pholiota</taxon>
    </lineage>
</organism>